<dbReference type="OrthoDB" id="9816277at2"/>
<organism evidence="2 3">
    <name type="scientific">Heyndrickxia camelliae</name>
    <dbReference type="NCBI Taxonomy" id="1707093"/>
    <lineage>
        <taxon>Bacteria</taxon>
        <taxon>Bacillati</taxon>
        <taxon>Bacillota</taxon>
        <taxon>Bacilli</taxon>
        <taxon>Bacillales</taxon>
        <taxon>Bacillaceae</taxon>
        <taxon>Heyndrickxia</taxon>
    </lineage>
</organism>
<comment type="caution">
    <text evidence="2">The sequence shown here is derived from an EMBL/GenBank/DDBJ whole genome shotgun (WGS) entry which is preliminary data.</text>
</comment>
<evidence type="ECO:0000313" key="2">
    <source>
        <dbReference type="EMBL" id="PKR84894.1"/>
    </source>
</evidence>
<proteinExistence type="predicted"/>
<gene>
    <name evidence="2" type="ORF">CWO92_11000</name>
</gene>
<dbReference type="PANTHER" id="PTHR43236">
    <property type="entry name" value="ANTITOXIN HIGA1"/>
    <property type="match status" value="1"/>
</dbReference>
<dbReference type="EMBL" id="PIQO01000007">
    <property type="protein sequence ID" value="PKR84894.1"/>
    <property type="molecule type" value="Genomic_DNA"/>
</dbReference>
<evidence type="ECO:0000259" key="1">
    <source>
        <dbReference type="Pfam" id="PF06114"/>
    </source>
</evidence>
<dbReference type="Proteomes" id="UP000233440">
    <property type="component" value="Unassembled WGS sequence"/>
</dbReference>
<dbReference type="InterPro" id="IPR010359">
    <property type="entry name" value="IrrE_HExxH"/>
</dbReference>
<name>A0A2N3LK06_9BACI</name>
<sequence length="148" mass="17695">MTNYIKQRVKKLTKKFKTNNPYDLANLLNINVLEWNLHKDIMGFYKYEKKTKWIVLNGNSNEKEKYFTCSHELGHSVLHERFNTPHLRRDTMFSINKLEREANAFAIELMLPDDVWNEYLTNYRSLTDLERVTGIPQNLLIAKLNQME</sequence>
<evidence type="ECO:0000313" key="3">
    <source>
        <dbReference type="Proteomes" id="UP000233440"/>
    </source>
</evidence>
<protein>
    <recommendedName>
        <fullName evidence="1">IrrE N-terminal-like domain-containing protein</fullName>
    </recommendedName>
</protein>
<dbReference type="Pfam" id="PF06114">
    <property type="entry name" value="Peptidase_M78"/>
    <property type="match status" value="1"/>
</dbReference>
<reference evidence="2 3" key="1">
    <citation type="submission" date="2017-11" db="EMBL/GenBank/DDBJ databases">
        <title>Bacillus camelliae sp. nov., isolated from pu'er tea.</title>
        <authorList>
            <person name="Niu L."/>
        </authorList>
    </citation>
    <scope>NUCLEOTIDE SEQUENCE [LARGE SCALE GENOMIC DNA]</scope>
    <source>
        <strain evidence="2 3">7578-1</strain>
    </source>
</reference>
<dbReference type="InterPro" id="IPR052345">
    <property type="entry name" value="Rad_response_metalloprotease"/>
</dbReference>
<dbReference type="PANTHER" id="PTHR43236:SF1">
    <property type="entry name" value="BLL7220 PROTEIN"/>
    <property type="match status" value="1"/>
</dbReference>
<dbReference type="RefSeq" id="WP_101354260.1">
    <property type="nucleotide sequence ID" value="NZ_PIQO01000007.1"/>
</dbReference>
<feature type="domain" description="IrrE N-terminal-like" evidence="1">
    <location>
        <begin position="28"/>
        <end position="137"/>
    </location>
</feature>
<dbReference type="Gene3D" id="1.10.10.2910">
    <property type="match status" value="1"/>
</dbReference>
<accession>A0A2N3LK06</accession>
<keyword evidence="3" id="KW-1185">Reference proteome</keyword>
<dbReference type="AlphaFoldDB" id="A0A2N3LK06"/>